<dbReference type="GO" id="GO:0022857">
    <property type="term" value="F:transmembrane transporter activity"/>
    <property type="evidence" value="ECO:0007669"/>
    <property type="project" value="InterPro"/>
</dbReference>
<dbReference type="KEGG" id="mlir:LPB04_10440"/>
<feature type="transmembrane region" description="Helical" evidence="6">
    <location>
        <begin position="360"/>
        <end position="379"/>
    </location>
</feature>
<feature type="domain" description="Major facilitator superfamily (MFS) profile" evidence="7">
    <location>
        <begin position="5"/>
        <end position="381"/>
    </location>
</feature>
<feature type="transmembrane region" description="Helical" evidence="6">
    <location>
        <begin position="96"/>
        <end position="117"/>
    </location>
</feature>
<dbReference type="Gene3D" id="1.20.1250.20">
    <property type="entry name" value="MFS general substrate transporter like domains"/>
    <property type="match status" value="2"/>
</dbReference>
<dbReference type="GO" id="GO:0005886">
    <property type="term" value="C:plasma membrane"/>
    <property type="evidence" value="ECO:0007669"/>
    <property type="project" value="UniProtKB-SubCell"/>
</dbReference>
<comment type="subcellular location">
    <subcellularLocation>
        <location evidence="1">Cell membrane</location>
        <topology evidence="1">Multi-pass membrane protein</topology>
    </subcellularLocation>
</comment>
<feature type="transmembrane region" description="Helical" evidence="6">
    <location>
        <begin position="129"/>
        <end position="151"/>
    </location>
</feature>
<organism evidence="8 9">
    <name type="scientific">Massilia litorea</name>
    <dbReference type="NCBI Taxonomy" id="2769491"/>
    <lineage>
        <taxon>Bacteria</taxon>
        <taxon>Pseudomonadati</taxon>
        <taxon>Pseudomonadota</taxon>
        <taxon>Betaproteobacteria</taxon>
        <taxon>Burkholderiales</taxon>
        <taxon>Oxalobacteraceae</taxon>
        <taxon>Telluria group</taxon>
        <taxon>Massilia</taxon>
    </lineage>
</organism>
<dbReference type="InterPro" id="IPR050189">
    <property type="entry name" value="MFS_Efflux_Transporters"/>
</dbReference>
<feature type="transmembrane region" description="Helical" evidence="6">
    <location>
        <begin position="268"/>
        <end position="286"/>
    </location>
</feature>
<dbReference type="EMBL" id="CP062941">
    <property type="protein sequence ID" value="QOL51629.1"/>
    <property type="molecule type" value="Genomic_DNA"/>
</dbReference>
<feature type="transmembrane region" description="Helical" evidence="6">
    <location>
        <begin position="43"/>
        <end position="64"/>
    </location>
</feature>
<protein>
    <submittedName>
        <fullName evidence="8">MFS transporter</fullName>
    </submittedName>
</protein>
<evidence type="ECO:0000256" key="5">
    <source>
        <dbReference type="ARBA" id="ARBA00023136"/>
    </source>
</evidence>
<evidence type="ECO:0000256" key="4">
    <source>
        <dbReference type="ARBA" id="ARBA00022989"/>
    </source>
</evidence>
<evidence type="ECO:0000313" key="9">
    <source>
        <dbReference type="Proteomes" id="UP000593875"/>
    </source>
</evidence>
<dbReference type="PROSITE" id="PS50850">
    <property type="entry name" value="MFS"/>
    <property type="match status" value="1"/>
</dbReference>
<dbReference type="InterPro" id="IPR011701">
    <property type="entry name" value="MFS"/>
</dbReference>
<name>A0A7L9UB26_9BURK</name>
<feature type="transmembrane region" description="Helical" evidence="6">
    <location>
        <begin position="236"/>
        <end position="256"/>
    </location>
</feature>
<keyword evidence="9" id="KW-1185">Reference proteome</keyword>
<dbReference type="AlphaFoldDB" id="A0A7L9UB26"/>
<keyword evidence="4 6" id="KW-1133">Transmembrane helix</keyword>
<evidence type="ECO:0000313" key="8">
    <source>
        <dbReference type="EMBL" id="QOL51629.1"/>
    </source>
</evidence>
<dbReference type="Proteomes" id="UP000593875">
    <property type="component" value="Chromosome"/>
</dbReference>
<proteinExistence type="predicted"/>
<dbReference type="Pfam" id="PF07690">
    <property type="entry name" value="MFS_1"/>
    <property type="match status" value="1"/>
</dbReference>
<evidence type="ECO:0000259" key="7">
    <source>
        <dbReference type="PROSITE" id="PS50850"/>
    </source>
</evidence>
<sequence>MIKKSLLPLALGGFGIGMTEFVMMGILPDIAGGLQVTIPQAGYLITAYALGVVVGAPTLVSLLAKRPPRTVLIWFMLMFAVFNALSALAPNYGLMLVSRFLAGLPHGAFFGVGAVVASRLADEGKVAAAMATMFTGLTLANVAGVPLGTWLGHNMSWRLVFLVVAAIGLLTALALRQLVPFIEARPSAGLRKDLRIFRKPGLWMALAITSIGTGGFFAWFSYIAPLLTELSRFAPGQIPMIMTVVGVGMTVGVTAGGKLADRFAPIRAIVILLTTMTALLLMNGLFATSQTAMLVLAFATGANALAMGPPIQMLLIDHSREAEMLGSSLGQSGFNIGNATGAFLGGIPLTLGYSYAAPQWVAAGLAFTGVLLSLAMLAMRRAQASQPPQARQARVERAREAV</sequence>
<dbReference type="CDD" id="cd17324">
    <property type="entry name" value="MFS_NepI_like"/>
    <property type="match status" value="1"/>
</dbReference>
<dbReference type="InterPro" id="IPR020846">
    <property type="entry name" value="MFS_dom"/>
</dbReference>
<keyword evidence="5 6" id="KW-0472">Membrane</keyword>
<feature type="transmembrane region" description="Helical" evidence="6">
    <location>
        <begin position="336"/>
        <end position="354"/>
    </location>
</feature>
<reference evidence="8 9" key="1">
    <citation type="submission" date="2020-10" db="EMBL/GenBank/DDBJ databases">
        <title>Genome sequencing of Massilia sp. LPB0304.</title>
        <authorList>
            <person name="Kim J."/>
        </authorList>
    </citation>
    <scope>NUCLEOTIDE SEQUENCE [LARGE SCALE GENOMIC DNA]</scope>
    <source>
        <strain evidence="8 9">LPB0304</strain>
    </source>
</reference>
<dbReference type="SUPFAM" id="SSF103473">
    <property type="entry name" value="MFS general substrate transporter"/>
    <property type="match status" value="1"/>
</dbReference>
<evidence type="ECO:0000256" key="2">
    <source>
        <dbReference type="ARBA" id="ARBA00022475"/>
    </source>
</evidence>
<accession>A0A7L9UB26</accession>
<keyword evidence="2" id="KW-1003">Cell membrane</keyword>
<dbReference type="PANTHER" id="PTHR43124:SF3">
    <property type="entry name" value="CHLORAMPHENICOL EFFLUX PUMP RV0191"/>
    <property type="match status" value="1"/>
</dbReference>
<feature type="transmembrane region" description="Helical" evidence="6">
    <location>
        <begin position="292"/>
        <end position="315"/>
    </location>
</feature>
<evidence type="ECO:0000256" key="6">
    <source>
        <dbReference type="SAM" id="Phobius"/>
    </source>
</evidence>
<feature type="transmembrane region" description="Helical" evidence="6">
    <location>
        <begin position="200"/>
        <end position="224"/>
    </location>
</feature>
<keyword evidence="3 6" id="KW-0812">Transmembrane</keyword>
<evidence type="ECO:0000256" key="1">
    <source>
        <dbReference type="ARBA" id="ARBA00004651"/>
    </source>
</evidence>
<evidence type="ECO:0000256" key="3">
    <source>
        <dbReference type="ARBA" id="ARBA00022692"/>
    </source>
</evidence>
<gene>
    <name evidence="8" type="ORF">LPB04_10440</name>
</gene>
<feature type="transmembrane region" description="Helical" evidence="6">
    <location>
        <begin position="157"/>
        <end position="179"/>
    </location>
</feature>
<feature type="transmembrane region" description="Helical" evidence="6">
    <location>
        <begin position="71"/>
        <end position="90"/>
    </location>
</feature>
<dbReference type="RefSeq" id="WP_193688602.1">
    <property type="nucleotide sequence ID" value="NZ_CP062941.1"/>
</dbReference>
<dbReference type="PANTHER" id="PTHR43124">
    <property type="entry name" value="PURINE EFFLUX PUMP PBUE"/>
    <property type="match status" value="1"/>
</dbReference>
<dbReference type="InterPro" id="IPR036259">
    <property type="entry name" value="MFS_trans_sf"/>
</dbReference>